<dbReference type="InterPro" id="IPR024079">
    <property type="entry name" value="MetalloPept_cat_dom_sf"/>
</dbReference>
<organism evidence="10 11">
    <name type="scientific">Pseudoalteromonas aurantia 208</name>
    <dbReference type="NCBI Taxonomy" id="1314867"/>
    <lineage>
        <taxon>Bacteria</taxon>
        <taxon>Pseudomonadati</taxon>
        <taxon>Pseudomonadota</taxon>
        <taxon>Gammaproteobacteria</taxon>
        <taxon>Alteromonadales</taxon>
        <taxon>Pseudoalteromonadaceae</taxon>
        <taxon>Pseudoalteromonas</taxon>
    </lineage>
</organism>
<dbReference type="RefSeq" id="WP_192506985.1">
    <property type="nucleotide sequence ID" value="NZ_AQGV01000012.1"/>
</dbReference>
<dbReference type="Pfam" id="PF14521">
    <property type="entry name" value="Aspzincin_M35"/>
    <property type="match status" value="1"/>
</dbReference>
<evidence type="ECO:0000259" key="9">
    <source>
        <dbReference type="SMART" id="SM01351"/>
    </source>
</evidence>
<evidence type="ECO:0000256" key="1">
    <source>
        <dbReference type="ARBA" id="ARBA00001947"/>
    </source>
</evidence>
<evidence type="ECO:0000313" key="10">
    <source>
        <dbReference type="EMBL" id="MBE0367571.1"/>
    </source>
</evidence>
<dbReference type="PANTHER" id="PTHR37016">
    <property type="match status" value="1"/>
</dbReference>
<dbReference type="EMBL" id="AQGV01000012">
    <property type="protein sequence ID" value="MBE0367571.1"/>
    <property type="molecule type" value="Genomic_DNA"/>
</dbReference>
<keyword evidence="5" id="KW-0378">Hydrolase</keyword>
<sequence>MKRRLLISALSSAIFVANTASAAQVSAQINFLSSLLTTEGDIHVELVLTNHDNSPVKVLKWYTAADGVQGNIFNITRDGEPVEYTGALYKRTAPSENDYQMLKPGQSINYSIELSSLYNFALPGEYRVQYQANSLHLFKAPQNEHMQSLKNNAVPFAYSALRSTAISTWVTGDPIAETIAANSTVTYNTQTLATSYTSCSNTQKNTINSAWSSAKNMSASATGYLSSRSTTQLKTAPRYKTWFGDPSIRVGAFWSPKAHERVEENFSDITDAIKNKPLSFDCGCTSSGTFAYVYPNQPYKVYFCGAFWNASRTGTDSQAGTIIHEVSHFNAVAGTDDHAYGHYGAKNLAISNVRKAIENADSYEYFAENTPQQN</sequence>
<reference evidence="10 11" key="1">
    <citation type="submission" date="2015-03" db="EMBL/GenBank/DDBJ databases">
        <title>Genome sequence of Pseudoalteromonas aurantia.</title>
        <authorList>
            <person name="Xie B.-B."/>
            <person name="Rong J.-C."/>
            <person name="Qin Q.-L."/>
            <person name="Zhang Y.-Z."/>
        </authorList>
    </citation>
    <scope>NUCLEOTIDE SEQUENCE [LARGE SCALE GENOMIC DNA]</scope>
    <source>
        <strain evidence="10 11">208</strain>
    </source>
</reference>
<keyword evidence="7" id="KW-0482">Metalloprotease</keyword>
<name>A0ABR9E9A4_9GAMM</name>
<evidence type="ECO:0000256" key="7">
    <source>
        <dbReference type="ARBA" id="ARBA00023049"/>
    </source>
</evidence>
<accession>A0ABR9E9A4</accession>
<dbReference type="InterPro" id="IPR029463">
    <property type="entry name" value="Lys_MEP"/>
</dbReference>
<feature type="signal peptide" evidence="8">
    <location>
        <begin position="1"/>
        <end position="22"/>
    </location>
</feature>
<feature type="domain" description="Lysine-specific metallo-endopeptidase" evidence="9">
    <location>
        <begin position="223"/>
        <end position="368"/>
    </location>
</feature>
<evidence type="ECO:0000256" key="4">
    <source>
        <dbReference type="ARBA" id="ARBA00022723"/>
    </source>
</evidence>
<evidence type="ECO:0000256" key="2">
    <source>
        <dbReference type="ARBA" id="ARBA00010279"/>
    </source>
</evidence>
<gene>
    <name evidence="10" type="ORF">PAUR_a0954</name>
</gene>
<evidence type="ECO:0000256" key="5">
    <source>
        <dbReference type="ARBA" id="ARBA00022801"/>
    </source>
</evidence>
<comment type="caution">
    <text evidence="10">The sequence shown here is derived from an EMBL/GenBank/DDBJ whole genome shotgun (WGS) entry which is preliminary data.</text>
</comment>
<evidence type="ECO:0000256" key="6">
    <source>
        <dbReference type="ARBA" id="ARBA00022833"/>
    </source>
</evidence>
<comment type="similarity">
    <text evidence="2">Belongs to the peptidase M35 family.</text>
</comment>
<evidence type="ECO:0000256" key="3">
    <source>
        <dbReference type="ARBA" id="ARBA00022670"/>
    </source>
</evidence>
<proteinExistence type="inferred from homology"/>
<dbReference type="SUPFAM" id="SSF55486">
    <property type="entry name" value="Metalloproteases ('zincins'), catalytic domain"/>
    <property type="match status" value="1"/>
</dbReference>
<keyword evidence="8" id="KW-0732">Signal</keyword>
<keyword evidence="11" id="KW-1185">Reference proteome</keyword>
<keyword evidence="6" id="KW-0862">Zinc</keyword>
<dbReference type="Gene3D" id="2.60.40.2970">
    <property type="match status" value="1"/>
</dbReference>
<protein>
    <submittedName>
        <fullName evidence="10">Peptidyl-Lys metalloendopeptidase</fullName>
    </submittedName>
</protein>
<dbReference type="Gene3D" id="3.40.390.10">
    <property type="entry name" value="Collagenase (Catalytic Domain)"/>
    <property type="match status" value="1"/>
</dbReference>
<dbReference type="PANTHER" id="PTHR37016:SF3">
    <property type="entry name" value="NEUTRAL PROTEASE 2-RELATED"/>
    <property type="match status" value="1"/>
</dbReference>
<keyword evidence="4" id="KW-0479">Metal-binding</keyword>
<dbReference type="SMART" id="SM01351">
    <property type="entry name" value="Aspzincin_M35"/>
    <property type="match status" value="1"/>
</dbReference>
<dbReference type="Proteomes" id="UP000615755">
    <property type="component" value="Unassembled WGS sequence"/>
</dbReference>
<evidence type="ECO:0000256" key="8">
    <source>
        <dbReference type="SAM" id="SignalP"/>
    </source>
</evidence>
<dbReference type="InterPro" id="IPR050414">
    <property type="entry name" value="Fungal_M35_metalloproteases"/>
</dbReference>
<comment type="cofactor">
    <cofactor evidence="1">
        <name>Zn(2+)</name>
        <dbReference type="ChEBI" id="CHEBI:29105"/>
    </cofactor>
</comment>
<keyword evidence="3" id="KW-0645">Protease</keyword>
<evidence type="ECO:0000313" key="11">
    <source>
        <dbReference type="Proteomes" id="UP000615755"/>
    </source>
</evidence>
<feature type="chain" id="PRO_5047013606" evidence="8">
    <location>
        <begin position="23"/>
        <end position="374"/>
    </location>
</feature>